<dbReference type="AlphaFoldDB" id="A0AAE1R6T9"/>
<keyword evidence="3" id="KW-1185">Reference proteome</keyword>
<protein>
    <submittedName>
        <fullName evidence="2">Uncharacterized protein</fullName>
    </submittedName>
</protein>
<organism evidence="2 3">
    <name type="scientific">Anisodus tanguticus</name>
    <dbReference type="NCBI Taxonomy" id="243964"/>
    <lineage>
        <taxon>Eukaryota</taxon>
        <taxon>Viridiplantae</taxon>
        <taxon>Streptophyta</taxon>
        <taxon>Embryophyta</taxon>
        <taxon>Tracheophyta</taxon>
        <taxon>Spermatophyta</taxon>
        <taxon>Magnoliopsida</taxon>
        <taxon>eudicotyledons</taxon>
        <taxon>Gunneridae</taxon>
        <taxon>Pentapetalae</taxon>
        <taxon>asterids</taxon>
        <taxon>lamiids</taxon>
        <taxon>Solanales</taxon>
        <taxon>Solanaceae</taxon>
        <taxon>Solanoideae</taxon>
        <taxon>Hyoscyameae</taxon>
        <taxon>Anisodus</taxon>
    </lineage>
</organism>
<dbReference type="Proteomes" id="UP001291623">
    <property type="component" value="Unassembled WGS sequence"/>
</dbReference>
<comment type="caution">
    <text evidence="2">The sequence shown here is derived from an EMBL/GenBank/DDBJ whole genome shotgun (WGS) entry which is preliminary data.</text>
</comment>
<feature type="region of interest" description="Disordered" evidence="1">
    <location>
        <begin position="1"/>
        <end position="34"/>
    </location>
</feature>
<dbReference type="EMBL" id="JAVYJV010000019">
    <property type="protein sequence ID" value="KAK4345102.1"/>
    <property type="molecule type" value="Genomic_DNA"/>
</dbReference>
<accession>A0AAE1R6T9</accession>
<gene>
    <name evidence="2" type="ORF">RND71_035278</name>
</gene>
<evidence type="ECO:0000256" key="1">
    <source>
        <dbReference type="SAM" id="MobiDB-lite"/>
    </source>
</evidence>
<proteinExistence type="predicted"/>
<name>A0AAE1R6T9_9SOLA</name>
<sequence>MSRPLLKKEAGPSEGTGASTQEKASSPTFKTAPLWDVTPGSQRVSIIIIPLGEISKSREPVNVTPSEEVDDDDIAFNFMLKRNIRSYLKDKVSKGNVVSIRVQPPE</sequence>
<feature type="compositionally biased region" description="Basic and acidic residues" evidence="1">
    <location>
        <begin position="1"/>
        <end position="11"/>
    </location>
</feature>
<feature type="compositionally biased region" description="Polar residues" evidence="1">
    <location>
        <begin position="16"/>
        <end position="29"/>
    </location>
</feature>
<reference evidence="2" key="1">
    <citation type="submission" date="2023-12" db="EMBL/GenBank/DDBJ databases">
        <title>Genome assembly of Anisodus tanguticus.</title>
        <authorList>
            <person name="Wang Y.-J."/>
        </authorList>
    </citation>
    <scope>NUCLEOTIDE SEQUENCE</scope>
    <source>
        <strain evidence="2">KB-2021</strain>
        <tissue evidence="2">Leaf</tissue>
    </source>
</reference>
<evidence type="ECO:0000313" key="3">
    <source>
        <dbReference type="Proteomes" id="UP001291623"/>
    </source>
</evidence>
<evidence type="ECO:0000313" key="2">
    <source>
        <dbReference type="EMBL" id="KAK4345102.1"/>
    </source>
</evidence>